<dbReference type="AlphaFoldDB" id="A0A1X0ZJL7"/>
<dbReference type="Proteomes" id="UP000193675">
    <property type="component" value="Unassembled WGS sequence"/>
</dbReference>
<accession>A0A1X0ZJL7</accession>
<comment type="caution">
    <text evidence="1">The sequence shown here is derived from an EMBL/GenBank/DDBJ whole genome shotgun (WGS) entry which is preliminary data.</text>
</comment>
<dbReference type="RefSeq" id="WP_084859135.1">
    <property type="nucleotide sequence ID" value="NZ_CP143525.1"/>
</dbReference>
<reference evidence="1 2" key="1">
    <citation type="submission" date="2017-04" db="EMBL/GenBank/DDBJ databases">
        <title>Presence of VIM-2 positive Pseudomonas species in chickens and their surrounding environment.</title>
        <authorList>
            <person name="Zhang R."/>
        </authorList>
    </citation>
    <scope>NUCLEOTIDE SEQUENCE [LARGE SCALE GENOMIC DNA]</scope>
    <source>
        <strain evidence="1 2">DZ-C18</strain>
    </source>
</reference>
<name>A0A1X0ZJL7_PSEPU</name>
<organism evidence="1 2">
    <name type="scientific">Pseudomonas putida</name>
    <name type="common">Arthrobacter siderocapsulatus</name>
    <dbReference type="NCBI Taxonomy" id="303"/>
    <lineage>
        <taxon>Bacteria</taxon>
        <taxon>Pseudomonadati</taxon>
        <taxon>Pseudomonadota</taxon>
        <taxon>Gammaproteobacteria</taxon>
        <taxon>Pseudomonadales</taxon>
        <taxon>Pseudomonadaceae</taxon>
        <taxon>Pseudomonas</taxon>
    </lineage>
</organism>
<evidence type="ECO:0000313" key="1">
    <source>
        <dbReference type="EMBL" id="ORL58882.1"/>
    </source>
</evidence>
<sequence>MNSIEATPLLDLTNREQLDDWLARMNLRASGADDYWCYVVGFTVSAALQAINLQPNRNEIGPSDRVALLVSALSSFDKLGELAMGIDSTCSLEHANGKAHVQEIICYWLEGSPEHFARQYQHSMHLTAQKILALAATSQQPIG</sequence>
<protein>
    <submittedName>
        <fullName evidence="1">Uncharacterized protein</fullName>
    </submittedName>
</protein>
<proteinExistence type="predicted"/>
<gene>
    <name evidence="1" type="ORF">B7H17_25500</name>
</gene>
<dbReference type="EMBL" id="NBWC01000049">
    <property type="protein sequence ID" value="ORL58882.1"/>
    <property type="molecule type" value="Genomic_DNA"/>
</dbReference>
<evidence type="ECO:0000313" key="2">
    <source>
        <dbReference type="Proteomes" id="UP000193675"/>
    </source>
</evidence>